<organism evidence="2 3">
    <name type="scientific">Erysiphe pulchra</name>
    <dbReference type="NCBI Taxonomy" id="225359"/>
    <lineage>
        <taxon>Eukaryota</taxon>
        <taxon>Fungi</taxon>
        <taxon>Dikarya</taxon>
        <taxon>Ascomycota</taxon>
        <taxon>Pezizomycotina</taxon>
        <taxon>Leotiomycetes</taxon>
        <taxon>Erysiphales</taxon>
        <taxon>Erysiphaceae</taxon>
        <taxon>Erysiphe</taxon>
    </lineage>
</organism>
<dbReference type="OrthoDB" id="10415629at2759"/>
<dbReference type="EMBL" id="PEDP01009372">
    <property type="protein sequence ID" value="POS81693.1"/>
    <property type="molecule type" value="Genomic_DNA"/>
</dbReference>
<feature type="region of interest" description="Disordered" evidence="1">
    <location>
        <begin position="206"/>
        <end position="236"/>
    </location>
</feature>
<dbReference type="Proteomes" id="UP000237438">
    <property type="component" value="Unassembled WGS sequence"/>
</dbReference>
<comment type="caution">
    <text evidence="2">The sequence shown here is derived from an EMBL/GenBank/DDBJ whole genome shotgun (WGS) entry which is preliminary data.</text>
</comment>
<name>A0A2S4PI59_9PEZI</name>
<reference evidence="2 3" key="1">
    <citation type="submission" date="2017-10" db="EMBL/GenBank/DDBJ databases">
        <title>Development of genomic resources for the powdery mildew, Erysiphe pulchra.</title>
        <authorList>
            <person name="Wadl P.A."/>
            <person name="Mack B.M."/>
            <person name="Moore G."/>
            <person name="Beltz S.B."/>
        </authorList>
    </citation>
    <scope>NUCLEOTIDE SEQUENCE [LARGE SCALE GENOMIC DNA]</scope>
    <source>
        <strain evidence="2">Cflorida</strain>
    </source>
</reference>
<evidence type="ECO:0000313" key="2">
    <source>
        <dbReference type="EMBL" id="POS81693.1"/>
    </source>
</evidence>
<evidence type="ECO:0000256" key="1">
    <source>
        <dbReference type="SAM" id="MobiDB-lite"/>
    </source>
</evidence>
<dbReference type="AlphaFoldDB" id="A0A2S4PI59"/>
<proteinExistence type="predicted"/>
<evidence type="ECO:0000313" key="3">
    <source>
        <dbReference type="Proteomes" id="UP000237438"/>
    </source>
</evidence>
<accession>A0A2S4PI59</accession>
<gene>
    <name evidence="2" type="ORF">EPUL_006707</name>
</gene>
<protein>
    <submittedName>
        <fullName evidence="2">Uncharacterized protein</fullName>
    </submittedName>
</protein>
<feature type="non-terminal residue" evidence="2">
    <location>
        <position position="236"/>
    </location>
</feature>
<sequence length="236" mass="27345">MVNGTMQYRNVCWRCGNGPNANSPRHNSRQCQYPPLQNWKSEVLRSKHQEWKEILETKGSQIGNMSYDSKKPVTNQVVDFDIRRRERCEKVKLPVPYLNDDLKQTDEIEDMSFDELIAMEGALGSSDRDANVVDGTLDRYLLDEPMTENLKSLTYCEEGKCERCREEDVPTEAQILFSAHVVERDNAKRPRTHHCIINDEDIEPLPKQSVGLDEFGSYNGKNRSRRRQVEPLINAR</sequence>
<keyword evidence="3" id="KW-1185">Reference proteome</keyword>